<feature type="compositionally biased region" description="Polar residues" evidence="1">
    <location>
        <begin position="786"/>
        <end position="816"/>
    </location>
</feature>
<feature type="region of interest" description="Disordered" evidence="1">
    <location>
        <begin position="119"/>
        <end position="162"/>
    </location>
</feature>
<feature type="region of interest" description="Disordered" evidence="1">
    <location>
        <begin position="786"/>
        <end position="817"/>
    </location>
</feature>
<keyword evidence="2" id="KW-0732">Signal</keyword>
<reference evidence="3 4" key="1">
    <citation type="journal article" date="2019" name="Mol. Biol. Evol.">
        <title>Blast fungal genomes show frequent chromosomal changes, gene gains and losses, and effector gene turnover.</title>
        <authorList>
            <person name="Gomez Luciano L.B."/>
            <person name="Jason Tsai I."/>
            <person name="Chuma I."/>
            <person name="Tosa Y."/>
            <person name="Chen Y.H."/>
            <person name="Li J.Y."/>
            <person name="Li M.Y."/>
            <person name="Jade Lu M.Y."/>
            <person name="Nakayashiki H."/>
            <person name="Li W.H."/>
        </authorList>
    </citation>
    <scope>NUCLEOTIDE SEQUENCE [LARGE SCALE GENOMIC DNA]</scope>
    <source>
        <strain evidence="3 4">NI907</strain>
    </source>
</reference>
<feature type="chain" id="PRO_5028056424" evidence="2">
    <location>
        <begin position="23"/>
        <end position="943"/>
    </location>
</feature>
<evidence type="ECO:0000313" key="3">
    <source>
        <dbReference type="Proteomes" id="UP000515153"/>
    </source>
</evidence>
<name>A0A6P8AZP3_PYRGI</name>
<feature type="region of interest" description="Disordered" evidence="1">
    <location>
        <begin position="32"/>
        <end position="52"/>
    </location>
</feature>
<protein>
    <submittedName>
        <fullName evidence="4">Uncharacterized protein</fullName>
    </submittedName>
</protein>
<reference evidence="4" key="3">
    <citation type="submission" date="2025-08" db="UniProtKB">
        <authorList>
            <consortium name="RefSeq"/>
        </authorList>
    </citation>
    <scope>IDENTIFICATION</scope>
    <source>
        <strain evidence="4">NI907</strain>
    </source>
</reference>
<organism evidence="3 4">
    <name type="scientific">Pyricularia grisea</name>
    <name type="common">Crabgrass-specific blast fungus</name>
    <name type="synonym">Magnaporthe grisea</name>
    <dbReference type="NCBI Taxonomy" id="148305"/>
    <lineage>
        <taxon>Eukaryota</taxon>
        <taxon>Fungi</taxon>
        <taxon>Dikarya</taxon>
        <taxon>Ascomycota</taxon>
        <taxon>Pezizomycotina</taxon>
        <taxon>Sordariomycetes</taxon>
        <taxon>Sordariomycetidae</taxon>
        <taxon>Magnaporthales</taxon>
        <taxon>Pyriculariaceae</taxon>
        <taxon>Pyricularia</taxon>
    </lineage>
</organism>
<feature type="compositionally biased region" description="Low complexity" evidence="1">
    <location>
        <begin position="40"/>
        <end position="49"/>
    </location>
</feature>
<feature type="compositionally biased region" description="Polar residues" evidence="1">
    <location>
        <begin position="720"/>
        <end position="732"/>
    </location>
</feature>
<feature type="compositionally biased region" description="Polar residues" evidence="1">
    <location>
        <begin position="533"/>
        <end position="579"/>
    </location>
</feature>
<feature type="region of interest" description="Disordered" evidence="1">
    <location>
        <begin position="485"/>
        <end position="579"/>
    </location>
</feature>
<feature type="compositionally biased region" description="Polar residues" evidence="1">
    <location>
        <begin position="485"/>
        <end position="515"/>
    </location>
</feature>
<dbReference type="AlphaFoldDB" id="A0A6P8AZP3"/>
<proteinExistence type="predicted"/>
<feature type="compositionally biased region" description="Polar residues" evidence="1">
    <location>
        <begin position="119"/>
        <end position="142"/>
    </location>
</feature>
<dbReference type="Proteomes" id="UP000515153">
    <property type="component" value="Chromosome VII"/>
</dbReference>
<accession>A0A6P8AZP3</accession>
<feature type="region of interest" description="Disordered" evidence="1">
    <location>
        <begin position="705"/>
        <end position="732"/>
    </location>
</feature>
<evidence type="ECO:0000256" key="1">
    <source>
        <dbReference type="SAM" id="MobiDB-lite"/>
    </source>
</evidence>
<feature type="signal peptide" evidence="2">
    <location>
        <begin position="1"/>
        <end position="22"/>
    </location>
</feature>
<dbReference type="KEGG" id="pgri:PgNI_10781"/>
<dbReference type="RefSeq" id="XP_030980383.1">
    <property type="nucleotide sequence ID" value="XM_031130754.1"/>
</dbReference>
<evidence type="ECO:0000313" key="4">
    <source>
        <dbReference type="RefSeq" id="XP_030980383.1"/>
    </source>
</evidence>
<reference evidence="4" key="2">
    <citation type="submission" date="2019-10" db="EMBL/GenBank/DDBJ databases">
        <authorList>
            <consortium name="NCBI Genome Project"/>
        </authorList>
    </citation>
    <scope>NUCLEOTIDE SEQUENCE</scope>
    <source>
        <strain evidence="4">NI907</strain>
    </source>
</reference>
<feature type="region of interest" description="Disordered" evidence="1">
    <location>
        <begin position="880"/>
        <end position="902"/>
    </location>
</feature>
<dbReference type="GeneID" id="41965660"/>
<keyword evidence="3" id="KW-1185">Reference proteome</keyword>
<gene>
    <name evidence="4" type="ORF">PgNI_10781</name>
</gene>
<evidence type="ECO:0000256" key="2">
    <source>
        <dbReference type="SAM" id="SignalP"/>
    </source>
</evidence>
<sequence length="943" mass="94583">MFLKPVWAWCLMLGSPLLCVAAARENSEAHNGPTFSAFPGQKGQFGQDGQDQHAHTLTLMQSQSGALVVEPRAYPADPAPPRPYGFDYIDPLASISRTTDGIGVTKSSGSSATSVIETSATLSGSSQEARQTQSSASTLTDATKSDLKSEESTSINAPLPGLKTSAALPIGGTLQARPASSTSTITTGTSTGCGDNGQCLGSVSVATPAVVDVPSSTASGDGGGWTSTIGFWTSSWHKCFKDATGTECDHGVLCGDYHTVVYMHRRPNDGTLPCLITTDIIYLNSHTNDNGGGNGCILNFANLYRWPIVRAMQSSPTAYKELELFIITTTLYRRPHDRALSTVGSTTPSPTSTIMTSSSLGLCTQGVMSGLCIINGTAGLSTLGPPLTSVNTSQAAIATSNSSSASTLPLPWCTGGVMEGPCIVSGTAGTSTLSTSLSPKNATSSVAPTKVSSLPSPLPFCTGGLMSSSCLVSGTAGFSTSLVSPVEGTSSGAGPVTTNTTATSNKPPARSSASEAQPLCTGGEMSGPCVVSESVTISPQPSTATSSALNSTEFTTAGPTTSAESLPASSSRLASENSLPVCTGGEMSGPCIVSGTAGPAISTPSVLPATTAVISSTQPGNTATELSDISTSLTLPWCTGGLMIGPCISSGSLGISTLTPTTSPIWTNATTTAEATSSTFPICSGGDMGGSCVVTGTAGSVLTFSPGPSTSTVGDPISVPETSTPIPAASPTSNNTSLAALPGPSSIALPVCVEGVMSGPCIVVGTAGLSISTPGVTAAVPTAAQCSQGHLSPSSPPTNHTGPSSGYPPKTTSSLYGPTATIQSTAATSNSTSSSFEIGTSLADALRGSLAQTSAWAADQTDSIGSSPRTTTTTEIATVFADPPESPSSSSSSADMPGWSGSTTNWETISALTASRSISMAMNGGRLGPGYPPMGHDLERWHQ</sequence>